<protein>
    <recommendedName>
        <fullName evidence="3">3-methyl-2-oxobutanoate dehydrogenase (2-methylpropanoyl-transferring)</fullName>
        <ecNumber evidence="3">1.2.4.4</ecNumber>
    </recommendedName>
</protein>
<dbReference type="SUPFAM" id="SSF52922">
    <property type="entry name" value="TK C-terminal domain-like"/>
    <property type="match status" value="1"/>
</dbReference>
<evidence type="ECO:0000256" key="5">
    <source>
        <dbReference type="ARBA" id="ARBA00023052"/>
    </source>
</evidence>
<dbReference type="GO" id="GO:0007584">
    <property type="term" value="P:response to nutrient"/>
    <property type="evidence" value="ECO:0007669"/>
    <property type="project" value="TreeGrafter"/>
</dbReference>
<evidence type="ECO:0000313" key="7">
    <source>
        <dbReference type="EMBL" id="OZV69859.1"/>
    </source>
</evidence>
<dbReference type="Proteomes" id="UP000216840">
    <property type="component" value="Unassembled WGS sequence"/>
</dbReference>
<dbReference type="PANTHER" id="PTHR42980:SF1">
    <property type="entry name" value="2-OXOISOVALERATE DEHYDROGENASE SUBUNIT BETA, MITOCHONDRIAL"/>
    <property type="match status" value="1"/>
</dbReference>
<dbReference type="PANTHER" id="PTHR42980">
    <property type="entry name" value="2-OXOISOVALERATE DEHYDROGENASE SUBUNIT BETA-RELATED"/>
    <property type="match status" value="1"/>
</dbReference>
<organism evidence="7 8">
    <name type="scientific">Winogradskyella aurantia</name>
    <dbReference type="NCBI Taxonomy" id="1915063"/>
    <lineage>
        <taxon>Bacteria</taxon>
        <taxon>Pseudomonadati</taxon>
        <taxon>Bacteroidota</taxon>
        <taxon>Flavobacteriia</taxon>
        <taxon>Flavobacteriales</taxon>
        <taxon>Flavobacteriaceae</taxon>
        <taxon>Winogradskyella</taxon>
    </lineage>
</organism>
<dbReference type="GO" id="GO:0003863">
    <property type="term" value="F:branched-chain 2-oxo acid dehydrogenase activity"/>
    <property type="evidence" value="ECO:0007669"/>
    <property type="project" value="UniProtKB-EC"/>
</dbReference>
<reference evidence="7 8" key="1">
    <citation type="submission" date="2017-05" db="EMBL/GenBank/DDBJ databases">
        <title>The draft genome sequence of Idiomarina salinarum WNB302.</title>
        <authorList>
            <person name="Sun Y."/>
            <person name="Chen B."/>
            <person name="Du Z."/>
        </authorList>
    </citation>
    <scope>NUCLEOTIDE SEQUENCE [LARGE SCALE GENOMIC DNA]</scope>
    <source>
        <strain evidence="7 8">WNB302</strain>
    </source>
</reference>
<dbReference type="EC" id="1.2.4.4" evidence="3"/>
<dbReference type="InterPro" id="IPR009014">
    <property type="entry name" value="Transketo_C/PFOR_II"/>
</dbReference>
<keyword evidence="4" id="KW-0560">Oxidoreductase</keyword>
<dbReference type="Pfam" id="PF02779">
    <property type="entry name" value="Transket_pyr"/>
    <property type="match status" value="1"/>
</dbReference>
<gene>
    <name evidence="7" type="ORF">CA834_04360</name>
</gene>
<name>A0A265UX27_9FLAO</name>
<dbReference type="SUPFAM" id="SSF52518">
    <property type="entry name" value="Thiamin diphosphate-binding fold (THDP-binding)"/>
    <property type="match status" value="2"/>
</dbReference>
<dbReference type="Pfam" id="PF02780">
    <property type="entry name" value="Transketolase_C"/>
    <property type="match status" value="1"/>
</dbReference>
<keyword evidence="5" id="KW-0786">Thiamine pyrophosphate</keyword>
<dbReference type="SMART" id="SM00861">
    <property type="entry name" value="Transket_pyr"/>
    <property type="match status" value="1"/>
</dbReference>
<comment type="cofactor">
    <cofactor evidence="1">
        <name>thiamine diphosphate</name>
        <dbReference type="ChEBI" id="CHEBI:58937"/>
    </cofactor>
</comment>
<dbReference type="EMBL" id="NGJN01000002">
    <property type="protein sequence ID" value="OZV69859.1"/>
    <property type="molecule type" value="Genomic_DNA"/>
</dbReference>
<dbReference type="AlphaFoldDB" id="A0A265UX27"/>
<dbReference type="InterPro" id="IPR029061">
    <property type="entry name" value="THDP-binding"/>
</dbReference>
<proteinExistence type="predicted"/>
<dbReference type="Pfam" id="PF00676">
    <property type="entry name" value="E1_dh"/>
    <property type="match status" value="1"/>
</dbReference>
<dbReference type="InterPro" id="IPR001017">
    <property type="entry name" value="DH_E1"/>
</dbReference>
<comment type="caution">
    <text evidence="7">The sequence shown here is derived from an EMBL/GenBank/DDBJ whole genome shotgun (WGS) entry which is preliminary data.</text>
</comment>
<feature type="domain" description="Transketolase-like pyrimidine-binding" evidence="6">
    <location>
        <begin position="469"/>
        <end position="643"/>
    </location>
</feature>
<evidence type="ECO:0000313" key="8">
    <source>
        <dbReference type="Proteomes" id="UP000216840"/>
    </source>
</evidence>
<accession>A0A265UX27</accession>
<sequence>MKTNPDIKTEITFQDFKSEVINDYKLAVTSRECSLLGRREVLTGKAKFGIFGDGKEIPQIAWAKAFQNGDFRSGYYRDQTFMMAIGELSIEQFFAGLYANTDLEQEPMSAGRQMGGHFATHSLDDKGNWKDLTAQKNSSADISPTAGQMPRLLGLAQASKIYRNVKGIDTTGFSKNGDEVAWGTIGNASTSEGLFFETINAAGVLQVPMVISIWDDEYGISVHARHQTTKENISEILKGFQRDENGKGYEIFRVNGWNYPELIDVYQRASQLARKEHVPVMIHVMELTQPQGHSTSGSHERYKDKDRLAWEAEYDCNAQMRAWIIDNNIASEEELKTLEKDIKKEVRDGKKAAWSAFINPIIKERDEAINILDKLISTSPNGVFITKLRNDLAAIDEPLRKDILSHTRQALRYVVSESSTEKSEFQDWINGYINRMQPKYSSHLHSVSHQKAINQTEVLPTYDADAKEVDGRIVLRDNFEALFNAYPETLVFGEDTGHIGDVNQGLEGLQEKFGELRVADTGIREATILGQGIGMAMRGLRPIAEIQYLDYILYAIQIMSDDLATVQYRTKGRQKAPVIVRTRGHRLEGIWHSGSQMGGILNLIRGIHVLVPRNMTKAAGFYNTLLESDEPALIVECLNGYRLKEKRPNNIGEFKTPIGVVETLKEGEDITLVSYGSTLRLVEQAAKELMQLGIDAEIIDVQSLLPFDLNHDIVKSVAKTNRLMVIDEDVKGGASAFILDQVLNVQNAYEFLDSAPRTLAAKAHRPAYGTDGDYFTKPSTEDIFEAVYAVMHEANPKDFPKLR</sequence>
<dbReference type="CDD" id="cd02000">
    <property type="entry name" value="TPP_E1_PDC_ADC_BCADC"/>
    <property type="match status" value="1"/>
</dbReference>
<evidence type="ECO:0000256" key="4">
    <source>
        <dbReference type="ARBA" id="ARBA00023002"/>
    </source>
</evidence>
<keyword evidence="8" id="KW-1185">Reference proteome</keyword>
<evidence type="ECO:0000256" key="1">
    <source>
        <dbReference type="ARBA" id="ARBA00001964"/>
    </source>
</evidence>
<dbReference type="OrthoDB" id="9769337at2"/>
<dbReference type="InterPro" id="IPR005475">
    <property type="entry name" value="Transketolase-like_Pyr-bd"/>
</dbReference>
<comment type="function">
    <text evidence="2">E1 component of the 2-oxoglutarate dehydrogenase (OGDH) complex which catalyzes the decarboxylation of 2-oxoglutarate, the first step in the conversion of 2-oxoglutarate to succinyl-CoA and CO(2).</text>
</comment>
<dbReference type="GO" id="GO:0009083">
    <property type="term" value="P:branched-chain amino acid catabolic process"/>
    <property type="evidence" value="ECO:0007669"/>
    <property type="project" value="TreeGrafter"/>
</dbReference>
<dbReference type="InterPro" id="IPR033248">
    <property type="entry name" value="Transketolase_C"/>
</dbReference>
<dbReference type="RefSeq" id="WP_094967452.1">
    <property type="nucleotide sequence ID" value="NZ_NGJN01000002.1"/>
</dbReference>
<dbReference type="Gene3D" id="3.40.50.970">
    <property type="match status" value="2"/>
</dbReference>
<evidence type="ECO:0000259" key="6">
    <source>
        <dbReference type="SMART" id="SM00861"/>
    </source>
</evidence>
<evidence type="ECO:0000256" key="2">
    <source>
        <dbReference type="ARBA" id="ARBA00003906"/>
    </source>
</evidence>
<dbReference type="Gene3D" id="3.40.50.920">
    <property type="match status" value="1"/>
</dbReference>
<evidence type="ECO:0000256" key="3">
    <source>
        <dbReference type="ARBA" id="ARBA00012277"/>
    </source>
</evidence>